<dbReference type="EMBL" id="ML977316">
    <property type="protein sequence ID" value="KAF2119188.1"/>
    <property type="molecule type" value="Genomic_DNA"/>
</dbReference>
<evidence type="ECO:0000313" key="3">
    <source>
        <dbReference type="Proteomes" id="UP000799770"/>
    </source>
</evidence>
<organism evidence="2 3">
    <name type="scientific">Lophiotrema nucula</name>
    <dbReference type="NCBI Taxonomy" id="690887"/>
    <lineage>
        <taxon>Eukaryota</taxon>
        <taxon>Fungi</taxon>
        <taxon>Dikarya</taxon>
        <taxon>Ascomycota</taxon>
        <taxon>Pezizomycotina</taxon>
        <taxon>Dothideomycetes</taxon>
        <taxon>Pleosporomycetidae</taxon>
        <taxon>Pleosporales</taxon>
        <taxon>Lophiotremataceae</taxon>
        <taxon>Lophiotrema</taxon>
    </lineage>
</organism>
<feature type="domain" description="Heterokaryon incompatibility" evidence="1">
    <location>
        <begin position="38"/>
        <end position="187"/>
    </location>
</feature>
<proteinExistence type="predicted"/>
<dbReference type="Pfam" id="PF06985">
    <property type="entry name" value="HET"/>
    <property type="match status" value="1"/>
</dbReference>
<dbReference type="InterPro" id="IPR010730">
    <property type="entry name" value="HET"/>
</dbReference>
<dbReference type="OrthoDB" id="3486565at2759"/>
<protein>
    <submittedName>
        <fullName evidence="2">Heterokaryon incompatibility protein-domain-containing protein</fullName>
    </submittedName>
</protein>
<dbReference type="PANTHER" id="PTHR33112">
    <property type="entry name" value="DOMAIN PROTEIN, PUTATIVE-RELATED"/>
    <property type="match status" value="1"/>
</dbReference>
<dbReference type="Proteomes" id="UP000799770">
    <property type="component" value="Unassembled WGS sequence"/>
</dbReference>
<reference evidence="2" key="1">
    <citation type="journal article" date="2020" name="Stud. Mycol.">
        <title>101 Dothideomycetes genomes: a test case for predicting lifestyles and emergence of pathogens.</title>
        <authorList>
            <person name="Haridas S."/>
            <person name="Albert R."/>
            <person name="Binder M."/>
            <person name="Bloem J."/>
            <person name="Labutti K."/>
            <person name="Salamov A."/>
            <person name="Andreopoulos B."/>
            <person name="Baker S."/>
            <person name="Barry K."/>
            <person name="Bills G."/>
            <person name="Bluhm B."/>
            <person name="Cannon C."/>
            <person name="Castanera R."/>
            <person name="Culley D."/>
            <person name="Daum C."/>
            <person name="Ezra D."/>
            <person name="Gonzalez J."/>
            <person name="Henrissat B."/>
            <person name="Kuo A."/>
            <person name="Liang C."/>
            <person name="Lipzen A."/>
            <person name="Lutzoni F."/>
            <person name="Magnuson J."/>
            <person name="Mondo S."/>
            <person name="Nolan M."/>
            <person name="Ohm R."/>
            <person name="Pangilinan J."/>
            <person name="Park H.-J."/>
            <person name="Ramirez L."/>
            <person name="Alfaro M."/>
            <person name="Sun H."/>
            <person name="Tritt A."/>
            <person name="Yoshinaga Y."/>
            <person name="Zwiers L.-H."/>
            <person name="Turgeon B."/>
            <person name="Goodwin S."/>
            <person name="Spatafora J."/>
            <person name="Crous P."/>
            <person name="Grigoriev I."/>
        </authorList>
    </citation>
    <scope>NUCLEOTIDE SEQUENCE</scope>
    <source>
        <strain evidence="2">CBS 627.86</strain>
    </source>
</reference>
<evidence type="ECO:0000313" key="2">
    <source>
        <dbReference type="EMBL" id="KAF2119188.1"/>
    </source>
</evidence>
<feature type="non-terminal residue" evidence="2">
    <location>
        <position position="308"/>
    </location>
</feature>
<evidence type="ECO:0000259" key="1">
    <source>
        <dbReference type="Pfam" id="PF06985"/>
    </source>
</evidence>
<sequence length="308" mass="34773">MNHARCGAGSPQPLPERILDIHGDNVRLVEIAGETARYVGVSHCWGAHSLLKTTTANISTFRKSIPWESIPRTFQEAVIFTRRLGIRYIWIDSLCIIQDDETFASDWQVQSAKMAAIYQNSYVTLAASRSSDSTKGFLQTLKIALPFSNDLDLSDITVYARLDIPHVAWAHYHDQFLLMLRAWAYQERLLSPRMIHFAGLELQWECGQRTACQCGVSNHPGIENLGAQSSTSSEYRHKVEYGRHIVVSTSPGISWRRFFQRYASLALTYPSDIFPALSGLAASWNAHGNDRYLAGLWSNSLLHDLLWS</sequence>
<accession>A0A6A5ZL65</accession>
<keyword evidence="3" id="KW-1185">Reference proteome</keyword>
<dbReference type="AlphaFoldDB" id="A0A6A5ZL65"/>
<dbReference type="PANTHER" id="PTHR33112:SF9">
    <property type="entry name" value="HETEROKARYON INCOMPATIBILITY DOMAIN-CONTAINING PROTEIN"/>
    <property type="match status" value="1"/>
</dbReference>
<gene>
    <name evidence="2" type="ORF">BDV96DRAFT_487809</name>
</gene>
<name>A0A6A5ZL65_9PLEO</name>